<comment type="caution">
    <text evidence="12">The sequence shown here is derived from an EMBL/GenBank/DDBJ whole genome shotgun (WGS) entry which is preliminary data.</text>
</comment>
<evidence type="ECO:0000313" key="13">
    <source>
        <dbReference type="Proteomes" id="UP001595841"/>
    </source>
</evidence>
<feature type="domain" description="Translation elongation factor P/YeiP central" evidence="11">
    <location>
        <begin position="67"/>
        <end position="122"/>
    </location>
</feature>
<dbReference type="Pfam" id="PF09285">
    <property type="entry name" value="Elong-fact-P_C"/>
    <property type="match status" value="1"/>
</dbReference>
<dbReference type="CDD" id="cd04470">
    <property type="entry name" value="S1_EF-P_repeat_1"/>
    <property type="match status" value="1"/>
</dbReference>
<proteinExistence type="inferred from homology"/>
<dbReference type="Gene3D" id="2.30.30.30">
    <property type="match status" value="1"/>
</dbReference>
<dbReference type="InterPro" id="IPR011768">
    <property type="entry name" value="Transl_elongation_fac_P"/>
</dbReference>
<dbReference type="PIRSF" id="PIRSF005901">
    <property type="entry name" value="EF-P"/>
    <property type="match status" value="1"/>
</dbReference>
<dbReference type="InterPro" id="IPR008991">
    <property type="entry name" value="Translation_prot_SH3-like_sf"/>
</dbReference>
<evidence type="ECO:0000259" key="10">
    <source>
        <dbReference type="SMART" id="SM00841"/>
    </source>
</evidence>
<gene>
    <name evidence="7 12" type="primary">efp</name>
    <name evidence="12" type="ORF">ACFOWS_09165</name>
</gene>
<dbReference type="PANTHER" id="PTHR30053:SF12">
    <property type="entry name" value="ELONGATION FACTOR P (EF-P) FAMILY PROTEIN"/>
    <property type="match status" value="1"/>
</dbReference>
<evidence type="ECO:0000256" key="6">
    <source>
        <dbReference type="ARBA" id="ARBA00022917"/>
    </source>
</evidence>
<evidence type="ECO:0000256" key="8">
    <source>
        <dbReference type="NCBIfam" id="TIGR00038"/>
    </source>
</evidence>
<dbReference type="HAMAP" id="MF_00141">
    <property type="entry name" value="EF_P"/>
    <property type="match status" value="1"/>
</dbReference>
<dbReference type="SMART" id="SM00841">
    <property type="entry name" value="Elong-fact-P_C"/>
    <property type="match status" value="1"/>
</dbReference>
<protein>
    <recommendedName>
        <fullName evidence="7 8">Elongation factor P</fullName>
        <shortName evidence="7">EF-P</shortName>
    </recommendedName>
</protein>
<evidence type="ECO:0000313" key="12">
    <source>
        <dbReference type="EMBL" id="MFC4220303.1"/>
    </source>
</evidence>
<dbReference type="Gene3D" id="2.40.50.140">
    <property type="entry name" value="Nucleic acid-binding proteins"/>
    <property type="match status" value="2"/>
</dbReference>
<comment type="similarity">
    <text evidence="3 7 9">Belongs to the elongation factor P family.</text>
</comment>
<dbReference type="InterPro" id="IPR001059">
    <property type="entry name" value="Transl_elong_P/YeiP_cen"/>
</dbReference>
<evidence type="ECO:0000256" key="9">
    <source>
        <dbReference type="RuleBase" id="RU004389"/>
    </source>
</evidence>
<dbReference type="GO" id="GO:0003746">
    <property type="term" value="F:translation elongation factor activity"/>
    <property type="evidence" value="ECO:0007669"/>
    <property type="project" value="UniProtKB-KW"/>
</dbReference>
<evidence type="ECO:0000256" key="7">
    <source>
        <dbReference type="HAMAP-Rule" id="MF_00141"/>
    </source>
</evidence>
<organism evidence="12 13">
    <name type="scientific">Flagellimonas marina</name>
    <dbReference type="NCBI Taxonomy" id="1775168"/>
    <lineage>
        <taxon>Bacteria</taxon>
        <taxon>Pseudomonadati</taxon>
        <taxon>Bacteroidota</taxon>
        <taxon>Flavobacteriia</taxon>
        <taxon>Flavobacteriales</taxon>
        <taxon>Flavobacteriaceae</taxon>
        <taxon>Flagellimonas</taxon>
    </lineage>
</organism>
<dbReference type="Proteomes" id="UP001595841">
    <property type="component" value="Unassembled WGS sequence"/>
</dbReference>
<dbReference type="EMBL" id="JBHSCL010000004">
    <property type="protein sequence ID" value="MFC4220303.1"/>
    <property type="molecule type" value="Genomic_DNA"/>
</dbReference>
<sequence length="188" mass="20920">MASTSDIRKGLCIRYNHDIFKIVEFLHVKPGKGPAFVRTKLKSVTTGKVIDNTFSAGHKIDDVRVETRSYQYLYPEGETFHFMNTDDYNQIALQKDALDAPDLLKEGEVVTIIFNAEDNMPLSVEMPASVILEVTHTEPGVKGNTATNATKPATVETGARINVPLFINEGDKIKIDTEKGAYMERAKE</sequence>
<name>A0ABV8PMC0_9FLAO</name>
<feature type="domain" description="Elongation factor P C-terminal" evidence="10">
    <location>
        <begin position="130"/>
        <end position="185"/>
    </location>
</feature>
<comment type="subcellular location">
    <subcellularLocation>
        <location evidence="1 7">Cytoplasm</location>
    </subcellularLocation>
</comment>
<dbReference type="NCBIfam" id="NF001810">
    <property type="entry name" value="PRK00529.1"/>
    <property type="match status" value="1"/>
</dbReference>
<evidence type="ECO:0000256" key="3">
    <source>
        <dbReference type="ARBA" id="ARBA00009479"/>
    </source>
</evidence>
<evidence type="ECO:0000256" key="2">
    <source>
        <dbReference type="ARBA" id="ARBA00004815"/>
    </source>
</evidence>
<dbReference type="InterPro" id="IPR013185">
    <property type="entry name" value="Transl_elong_KOW-like"/>
</dbReference>
<accession>A0ABV8PMC0</accession>
<comment type="pathway">
    <text evidence="2 7">Protein biosynthesis; polypeptide chain elongation.</text>
</comment>
<dbReference type="PROSITE" id="PS01275">
    <property type="entry name" value="EFP"/>
    <property type="match status" value="1"/>
</dbReference>
<dbReference type="SUPFAM" id="SSF50104">
    <property type="entry name" value="Translation proteins SH3-like domain"/>
    <property type="match status" value="1"/>
</dbReference>
<dbReference type="CDD" id="cd05794">
    <property type="entry name" value="S1_EF-P_repeat_2"/>
    <property type="match status" value="1"/>
</dbReference>
<evidence type="ECO:0000256" key="4">
    <source>
        <dbReference type="ARBA" id="ARBA00022490"/>
    </source>
</evidence>
<keyword evidence="5 7" id="KW-0251">Elongation factor</keyword>
<comment type="function">
    <text evidence="7">Involved in peptide bond synthesis. Stimulates efficient translation and peptide-bond synthesis on native or reconstituted 70S ribosomes in vitro. Probably functions indirectly by altering the affinity of the ribosome for aminoacyl-tRNA, thus increasing their reactivity as acceptors for peptidyl transferase.</text>
</comment>
<dbReference type="SMART" id="SM01185">
    <property type="entry name" value="EFP"/>
    <property type="match status" value="1"/>
</dbReference>
<dbReference type="InterPro" id="IPR013852">
    <property type="entry name" value="Transl_elong_P/YeiP_CS"/>
</dbReference>
<dbReference type="Pfam" id="PF01132">
    <property type="entry name" value="EFP"/>
    <property type="match status" value="1"/>
</dbReference>
<evidence type="ECO:0000256" key="5">
    <source>
        <dbReference type="ARBA" id="ARBA00022768"/>
    </source>
</evidence>
<dbReference type="NCBIfam" id="TIGR00038">
    <property type="entry name" value="efp"/>
    <property type="match status" value="1"/>
</dbReference>
<dbReference type="InterPro" id="IPR014722">
    <property type="entry name" value="Rib_uL2_dom2"/>
</dbReference>
<evidence type="ECO:0000259" key="11">
    <source>
        <dbReference type="SMART" id="SM01185"/>
    </source>
</evidence>
<dbReference type="RefSeq" id="WP_366589034.1">
    <property type="nucleotide sequence ID" value="NZ_JBHSCL010000004.1"/>
</dbReference>
<evidence type="ECO:0000256" key="1">
    <source>
        <dbReference type="ARBA" id="ARBA00004496"/>
    </source>
</evidence>
<keyword evidence="13" id="KW-1185">Reference proteome</keyword>
<reference evidence="13" key="1">
    <citation type="journal article" date="2019" name="Int. J. Syst. Evol. Microbiol.">
        <title>The Global Catalogue of Microorganisms (GCM) 10K type strain sequencing project: providing services to taxonomists for standard genome sequencing and annotation.</title>
        <authorList>
            <consortium name="The Broad Institute Genomics Platform"/>
            <consortium name="The Broad Institute Genome Sequencing Center for Infectious Disease"/>
            <person name="Wu L."/>
            <person name="Ma J."/>
        </authorList>
    </citation>
    <scope>NUCLEOTIDE SEQUENCE [LARGE SCALE GENOMIC DNA]</scope>
    <source>
        <strain evidence="13">CGMCC 1.15774</strain>
    </source>
</reference>
<keyword evidence="4 7" id="KW-0963">Cytoplasm</keyword>
<dbReference type="SUPFAM" id="SSF50249">
    <property type="entry name" value="Nucleic acid-binding proteins"/>
    <property type="match status" value="2"/>
</dbReference>
<dbReference type="Pfam" id="PF08207">
    <property type="entry name" value="EFP_N"/>
    <property type="match status" value="1"/>
</dbReference>
<dbReference type="InterPro" id="IPR015365">
    <property type="entry name" value="Elong-fact-P_C"/>
</dbReference>
<dbReference type="PANTHER" id="PTHR30053">
    <property type="entry name" value="ELONGATION FACTOR P"/>
    <property type="match status" value="1"/>
</dbReference>
<dbReference type="InterPro" id="IPR020599">
    <property type="entry name" value="Transl_elong_fac_P/YeiP"/>
</dbReference>
<keyword evidence="6 7" id="KW-0648">Protein biosynthesis</keyword>
<dbReference type="InterPro" id="IPR012340">
    <property type="entry name" value="NA-bd_OB-fold"/>
</dbReference>